<dbReference type="EMBL" id="LT629763">
    <property type="protein sequence ID" value="SDR83501.1"/>
    <property type="molecule type" value="Genomic_DNA"/>
</dbReference>
<dbReference type="GO" id="GO:0016747">
    <property type="term" value="F:acyltransferase activity, transferring groups other than amino-acyl groups"/>
    <property type="evidence" value="ECO:0007669"/>
    <property type="project" value="InterPro"/>
</dbReference>
<reference evidence="5" key="1">
    <citation type="submission" date="2016-10" db="EMBL/GenBank/DDBJ databases">
        <authorList>
            <person name="Varghese N."/>
            <person name="Submissions S."/>
        </authorList>
    </citation>
    <scope>NUCLEOTIDE SEQUENCE [LARGE SCALE GENOMIC DNA]</scope>
    <source>
        <strain evidence="5">JCM 14963</strain>
    </source>
</reference>
<evidence type="ECO:0000256" key="2">
    <source>
        <dbReference type="ARBA" id="ARBA00023315"/>
    </source>
</evidence>
<accession>A0A1H1M9M8</accession>
<evidence type="ECO:0000313" key="4">
    <source>
        <dbReference type="EMBL" id="SDR83501.1"/>
    </source>
</evidence>
<keyword evidence="2 4" id="KW-0012">Acyltransferase</keyword>
<dbReference type="Pfam" id="PF13673">
    <property type="entry name" value="Acetyltransf_10"/>
    <property type="match status" value="1"/>
</dbReference>
<dbReference type="SUPFAM" id="SSF55729">
    <property type="entry name" value="Acyl-CoA N-acyltransferases (Nat)"/>
    <property type="match status" value="1"/>
</dbReference>
<dbReference type="InterPro" id="IPR057691">
    <property type="entry name" value="DUF7931"/>
</dbReference>
<evidence type="ECO:0000313" key="5">
    <source>
        <dbReference type="Proteomes" id="UP000243413"/>
    </source>
</evidence>
<dbReference type="RefSeq" id="WP_092283585.1">
    <property type="nucleotide sequence ID" value="NZ_LT629763.1"/>
</dbReference>
<evidence type="ECO:0000259" key="3">
    <source>
        <dbReference type="PROSITE" id="PS51186"/>
    </source>
</evidence>
<dbReference type="STRING" id="472181.SAMN05216271_0528"/>
<dbReference type="InterPro" id="IPR000182">
    <property type="entry name" value="GNAT_dom"/>
</dbReference>
<dbReference type="OrthoDB" id="9796171at2"/>
<sequence>MNEIHVTTVDWINGKAVRDIRQQVFIDEQQVPEDLEWDAEDDNATHFLLYYQQQPAATARLLHDGHIGRVAVLPDFRGIGLGAEVMQQVIAFAQASGMHELHLSAQTHATAFYRKLGFSITSDEYLDAGIAHQDMYWQSSDQSPLQLPDIEFDSPGRFAIHNPDLSREPVSEYARETEGMIAVNDDNALPHVATLVSQCRRRLRIYSPEQARWLFNRLDFINACESLIAREPLARIQILLQSVDRDFLQGRSLLSLTHRFPSLCEIRCQHPDLQKQKYVQLMTDAQGFFMQPDHRVRQAFAREYSPDQVKRWADQFDELWGSSQSDPAIRRFLL</sequence>
<name>A0A1H1M9M8_9GAMM</name>
<keyword evidence="1 4" id="KW-0808">Transferase</keyword>
<dbReference type="InterPro" id="IPR016181">
    <property type="entry name" value="Acyl_CoA_acyltransferase"/>
</dbReference>
<evidence type="ECO:0000256" key="1">
    <source>
        <dbReference type="ARBA" id="ARBA00022679"/>
    </source>
</evidence>
<dbReference type="Gene3D" id="3.40.630.30">
    <property type="match status" value="1"/>
</dbReference>
<dbReference type="CDD" id="cd04301">
    <property type="entry name" value="NAT_SF"/>
    <property type="match status" value="1"/>
</dbReference>
<dbReference type="Proteomes" id="UP000243413">
    <property type="component" value="Chromosome I"/>
</dbReference>
<organism evidence="4 5">
    <name type="scientific">Halopseudomonas sabulinigri</name>
    <dbReference type="NCBI Taxonomy" id="472181"/>
    <lineage>
        <taxon>Bacteria</taxon>
        <taxon>Pseudomonadati</taxon>
        <taxon>Pseudomonadota</taxon>
        <taxon>Gammaproteobacteria</taxon>
        <taxon>Pseudomonadales</taxon>
        <taxon>Pseudomonadaceae</taxon>
        <taxon>Halopseudomonas</taxon>
    </lineage>
</organism>
<dbReference type="Pfam" id="PF25559">
    <property type="entry name" value="DUF7931"/>
    <property type="match status" value="1"/>
</dbReference>
<dbReference type="InterPro" id="IPR050832">
    <property type="entry name" value="Bact_Acetyltransf"/>
</dbReference>
<dbReference type="PANTHER" id="PTHR43877">
    <property type="entry name" value="AMINOALKYLPHOSPHONATE N-ACETYLTRANSFERASE-RELATED-RELATED"/>
    <property type="match status" value="1"/>
</dbReference>
<proteinExistence type="predicted"/>
<dbReference type="PROSITE" id="PS51186">
    <property type="entry name" value="GNAT"/>
    <property type="match status" value="1"/>
</dbReference>
<feature type="domain" description="N-acetyltransferase" evidence="3">
    <location>
        <begin position="4"/>
        <end position="136"/>
    </location>
</feature>
<dbReference type="AlphaFoldDB" id="A0A1H1M9M8"/>
<protein>
    <submittedName>
        <fullName evidence="4">Predicted N-acyltransferase, GNAT family</fullName>
    </submittedName>
</protein>
<gene>
    <name evidence="4" type="ORF">SAMN05216271_0528</name>
</gene>